<dbReference type="EMBL" id="CAEZWX010000049">
    <property type="protein sequence ID" value="CAB4669243.1"/>
    <property type="molecule type" value="Genomic_DNA"/>
</dbReference>
<evidence type="ECO:0000313" key="2">
    <source>
        <dbReference type="EMBL" id="CAB4632604.1"/>
    </source>
</evidence>
<dbReference type="InterPro" id="IPR011008">
    <property type="entry name" value="Dimeric_a/b-barrel"/>
</dbReference>
<accession>A0A6J6M9N0</accession>
<sequence>MPVFAVTYIYAASPDQLNEIRPIHRQWLAGLLESGQLLASGPMIDNPEALLIFSSESATELATLLDNDPFDIAGFIGSRSIQQWNPVFGPFSAT</sequence>
<dbReference type="SUPFAM" id="SSF54909">
    <property type="entry name" value="Dimeric alpha+beta barrel"/>
    <property type="match status" value="1"/>
</dbReference>
<dbReference type="InterPro" id="IPR005545">
    <property type="entry name" value="YCII"/>
</dbReference>
<organism evidence="3">
    <name type="scientific">freshwater metagenome</name>
    <dbReference type="NCBI Taxonomy" id="449393"/>
    <lineage>
        <taxon>unclassified sequences</taxon>
        <taxon>metagenomes</taxon>
        <taxon>ecological metagenomes</taxon>
    </lineage>
</organism>
<dbReference type="Gene3D" id="3.30.70.1060">
    <property type="entry name" value="Dimeric alpha+beta barrel"/>
    <property type="match status" value="1"/>
</dbReference>
<proteinExistence type="predicted"/>
<dbReference type="Pfam" id="PF03795">
    <property type="entry name" value="YCII"/>
    <property type="match status" value="1"/>
</dbReference>
<evidence type="ECO:0000259" key="1">
    <source>
        <dbReference type="Pfam" id="PF03795"/>
    </source>
</evidence>
<gene>
    <name evidence="2" type="ORF">UFOPK2106_00348</name>
    <name evidence="3" type="ORF">UFOPK2328_00460</name>
</gene>
<reference evidence="3" key="1">
    <citation type="submission" date="2020-05" db="EMBL/GenBank/DDBJ databases">
        <authorList>
            <person name="Chiriac C."/>
            <person name="Salcher M."/>
            <person name="Ghai R."/>
            <person name="Kavagutti S V."/>
        </authorList>
    </citation>
    <scope>NUCLEOTIDE SEQUENCE</scope>
</reference>
<protein>
    <submittedName>
        <fullName evidence="3">Unannotated protein</fullName>
    </submittedName>
</protein>
<name>A0A6J6M9N0_9ZZZZ</name>
<dbReference type="PANTHER" id="PTHR37828">
    <property type="entry name" value="GSR2449 PROTEIN"/>
    <property type="match status" value="1"/>
</dbReference>
<dbReference type="EMBL" id="CAEZVS010000030">
    <property type="protein sequence ID" value="CAB4632604.1"/>
    <property type="molecule type" value="Genomic_DNA"/>
</dbReference>
<feature type="domain" description="YCII-related" evidence="1">
    <location>
        <begin position="6"/>
        <end position="85"/>
    </location>
</feature>
<evidence type="ECO:0000313" key="3">
    <source>
        <dbReference type="EMBL" id="CAB4669243.1"/>
    </source>
</evidence>
<dbReference type="PANTHER" id="PTHR37828:SF1">
    <property type="entry name" value="YCII-RELATED DOMAIN-CONTAINING PROTEIN"/>
    <property type="match status" value="1"/>
</dbReference>
<dbReference type="AlphaFoldDB" id="A0A6J6M9N0"/>